<keyword evidence="2" id="KW-0812">Transmembrane</keyword>
<dbReference type="AlphaFoldDB" id="A0A238UQL2"/>
<sequence>MFKTSDCLRLPREVSWGGIRGEEPMNQIQPSDDTDDPMETADASASISTDEVFALLSNERRRHVLQHLSANGGEAHLRELATEIAAEEHGIAPVEVSYAQRKRLYTSLYQSHLPRMERSRVITYDRNTGAVTLAPAADTFDAYLEIVGDDEFTWSEFYLGLGALFGAVTIAYATGTSPFGAVPAAAVMAAFTMLLVIAALIHLRYTRQRRL</sequence>
<feature type="domain" description="DUF7344" evidence="3">
    <location>
        <begin position="53"/>
        <end position="132"/>
    </location>
</feature>
<reference evidence="4 5" key="1">
    <citation type="submission" date="2017-06" db="EMBL/GenBank/DDBJ databases">
        <authorList>
            <person name="Kim H.J."/>
            <person name="Triplett B.A."/>
        </authorList>
    </citation>
    <scope>NUCLEOTIDE SEQUENCE [LARGE SCALE GENOMIC DNA]</scope>
    <source>
        <strain evidence="4 5">DSM 8800</strain>
    </source>
</reference>
<evidence type="ECO:0000256" key="1">
    <source>
        <dbReference type="SAM" id="MobiDB-lite"/>
    </source>
</evidence>
<keyword evidence="2" id="KW-0472">Membrane</keyword>
<evidence type="ECO:0000313" key="4">
    <source>
        <dbReference type="EMBL" id="SNR24432.1"/>
    </source>
</evidence>
<feature type="region of interest" description="Disordered" evidence="1">
    <location>
        <begin position="18"/>
        <end position="45"/>
    </location>
</feature>
<keyword evidence="5" id="KW-1185">Reference proteome</keyword>
<dbReference type="InterPro" id="IPR055768">
    <property type="entry name" value="DUF7344"/>
</dbReference>
<organism evidence="4 5">
    <name type="scientific">Halorubrum vacuolatum</name>
    <name type="common">Natronobacterium vacuolatum</name>
    <dbReference type="NCBI Taxonomy" id="63740"/>
    <lineage>
        <taxon>Archaea</taxon>
        <taxon>Methanobacteriati</taxon>
        <taxon>Methanobacteriota</taxon>
        <taxon>Stenosarchaea group</taxon>
        <taxon>Halobacteria</taxon>
        <taxon>Halobacteriales</taxon>
        <taxon>Haloferacaceae</taxon>
        <taxon>Halorubrum</taxon>
    </lineage>
</organism>
<evidence type="ECO:0000256" key="2">
    <source>
        <dbReference type="SAM" id="Phobius"/>
    </source>
</evidence>
<dbReference type="Pfam" id="PF24035">
    <property type="entry name" value="DUF7344"/>
    <property type="match status" value="1"/>
</dbReference>
<feature type="transmembrane region" description="Helical" evidence="2">
    <location>
        <begin position="181"/>
        <end position="203"/>
    </location>
</feature>
<keyword evidence="2" id="KW-1133">Transmembrane helix</keyword>
<dbReference type="Proteomes" id="UP000198397">
    <property type="component" value="Unassembled WGS sequence"/>
</dbReference>
<dbReference type="Gene3D" id="1.10.10.10">
    <property type="entry name" value="Winged helix-like DNA-binding domain superfamily/Winged helix DNA-binding domain"/>
    <property type="match status" value="1"/>
</dbReference>
<name>A0A238UQL2_HALVU</name>
<evidence type="ECO:0000313" key="5">
    <source>
        <dbReference type="Proteomes" id="UP000198397"/>
    </source>
</evidence>
<feature type="transmembrane region" description="Helical" evidence="2">
    <location>
        <begin position="157"/>
        <end position="175"/>
    </location>
</feature>
<dbReference type="EMBL" id="FZNQ01000001">
    <property type="protein sequence ID" value="SNR24432.1"/>
    <property type="molecule type" value="Genomic_DNA"/>
</dbReference>
<proteinExistence type="predicted"/>
<gene>
    <name evidence="4" type="ORF">SAMN06264855_101262</name>
</gene>
<accession>A0A238UQL2</accession>
<evidence type="ECO:0000259" key="3">
    <source>
        <dbReference type="Pfam" id="PF24035"/>
    </source>
</evidence>
<protein>
    <recommendedName>
        <fullName evidence="3">DUF7344 domain-containing protein</fullName>
    </recommendedName>
</protein>
<dbReference type="InterPro" id="IPR036388">
    <property type="entry name" value="WH-like_DNA-bd_sf"/>
</dbReference>